<dbReference type="EMBL" id="DVFJ01000006">
    <property type="protein sequence ID" value="HIQ71050.1"/>
    <property type="molecule type" value="Genomic_DNA"/>
</dbReference>
<dbReference type="InterPro" id="IPR007848">
    <property type="entry name" value="Small_mtfrase_dom"/>
</dbReference>
<proteinExistence type="predicted"/>
<dbReference type="PANTHER" id="PTHR47739">
    <property type="entry name" value="TRNA1(VAL) (ADENINE(37)-N6)-METHYLTRANSFERASE"/>
    <property type="match status" value="1"/>
</dbReference>
<dbReference type="InterPro" id="IPR002052">
    <property type="entry name" value="DNA_methylase_N6_adenine_CS"/>
</dbReference>
<dbReference type="Proteomes" id="UP000886887">
    <property type="component" value="Unassembled WGS sequence"/>
</dbReference>
<evidence type="ECO:0000313" key="2">
    <source>
        <dbReference type="EMBL" id="HIQ71050.1"/>
    </source>
</evidence>
<reference evidence="2" key="1">
    <citation type="submission" date="2020-10" db="EMBL/GenBank/DDBJ databases">
        <authorList>
            <person name="Gilroy R."/>
        </authorList>
    </citation>
    <scope>NUCLEOTIDE SEQUENCE</scope>
    <source>
        <strain evidence="2">ChiSxjej2B14-6234</strain>
    </source>
</reference>
<dbReference type="PANTHER" id="PTHR47739:SF1">
    <property type="entry name" value="TRNA1(VAL) (ADENINE(37)-N6)-METHYLTRANSFERASE"/>
    <property type="match status" value="1"/>
</dbReference>
<feature type="domain" description="Methyltransferase small" evidence="1">
    <location>
        <begin position="34"/>
        <end position="172"/>
    </location>
</feature>
<protein>
    <submittedName>
        <fullName evidence="2">tRNA1(Val) (Adenine(37)-N6)-methyltransferase</fullName>
    </submittedName>
</protein>
<evidence type="ECO:0000259" key="1">
    <source>
        <dbReference type="Pfam" id="PF05175"/>
    </source>
</evidence>
<dbReference type="PROSITE" id="PS00092">
    <property type="entry name" value="N6_MTASE"/>
    <property type="match status" value="1"/>
</dbReference>
<dbReference type="AlphaFoldDB" id="A0A9D0Z8Z6"/>
<reference evidence="2" key="2">
    <citation type="journal article" date="2021" name="PeerJ">
        <title>Extensive microbial diversity within the chicken gut microbiome revealed by metagenomics and culture.</title>
        <authorList>
            <person name="Gilroy R."/>
            <person name="Ravi A."/>
            <person name="Getino M."/>
            <person name="Pursley I."/>
            <person name="Horton D.L."/>
            <person name="Alikhan N.F."/>
            <person name="Baker D."/>
            <person name="Gharbi K."/>
            <person name="Hall N."/>
            <person name="Watson M."/>
            <person name="Adriaenssens E.M."/>
            <person name="Foster-Nyarko E."/>
            <person name="Jarju S."/>
            <person name="Secka A."/>
            <person name="Antonio M."/>
            <person name="Oren A."/>
            <person name="Chaudhuri R.R."/>
            <person name="La Ragione R."/>
            <person name="Hildebrand F."/>
            <person name="Pallen M.J."/>
        </authorList>
    </citation>
    <scope>NUCLEOTIDE SEQUENCE</scope>
    <source>
        <strain evidence="2">ChiSxjej2B14-6234</strain>
    </source>
</reference>
<dbReference type="Gene3D" id="3.40.50.150">
    <property type="entry name" value="Vaccinia Virus protein VP39"/>
    <property type="match status" value="1"/>
</dbReference>
<dbReference type="GO" id="GO:0003676">
    <property type="term" value="F:nucleic acid binding"/>
    <property type="evidence" value="ECO:0007669"/>
    <property type="project" value="InterPro"/>
</dbReference>
<dbReference type="GO" id="GO:0008757">
    <property type="term" value="F:S-adenosylmethionine-dependent methyltransferase activity"/>
    <property type="evidence" value="ECO:0007669"/>
    <property type="project" value="UniProtKB-ARBA"/>
</dbReference>
<dbReference type="Pfam" id="PF05175">
    <property type="entry name" value="MTS"/>
    <property type="match status" value="1"/>
</dbReference>
<comment type="caution">
    <text evidence="2">The sequence shown here is derived from an EMBL/GenBank/DDBJ whole genome shotgun (WGS) entry which is preliminary data.</text>
</comment>
<accession>A0A9D0Z8Z6</accession>
<dbReference type="CDD" id="cd02440">
    <property type="entry name" value="AdoMet_MTases"/>
    <property type="match status" value="1"/>
</dbReference>
<sequence length="246" mass="27013">MEEWARKGERIDDLQHDGLRILQRPGAFRFGTDAVLLADFAAARPGEHVVDFGTGTGILPLLIASRARGTTFDALEIQPDMADMAARSVAMNGLSDRIRVHCADLRDAASLLGHGRTDLLVCNPPYGKAGAGLVNPRQAKALARHEAACTLDEIAQSAAQVLRSGGRMCVVFPVARMLELMDCVRAHRLEPKRMRLVYARADKAPKLMLLECARNVRPLLRVEPPLLMEGEDGAPTAEVRRIYRMD</sequence>
<gene>
    <name evidence="2" type="ORF">IAB73_02415</name>
</gene>
<organism evidence="2 3">
    <name type="scientific">Candidatus Onthenecus intestinigallinarum</name>
    <dbReference type="NCBI Taxonomy" id="2840875"/>
    <lineage>
        <taxon>Bacteria</taxon>
        <taxon>Bacillati</taxon>
        <taxon>Bacillota</taxon>
        <taxon>Clostridia</taxon>
        <taxon>Eubacteriales</taxon>
        <taxon>Candidatus Onthenecus</taxon>
    </lineage>
</organism>
<dbReference type="GO" id="GO:0008170">
    <property type="term" value="F:N-methyltransferase activity"/>
    <property type="evidence" value="ECO:0007669"/>
    <property type="project" value="UniProtKB-ARBA"/>
</dbReference>
<dbReference type="SUPFAM" id="SSF53335">
    <property type="entry name" value="S-adenosyl-L-methionine-dependent methyltransferases"/>
    <property type="match status" value="1"/>
</dbReference>
<dbReference type="InterPro" id="IPR029063">
    <property type="entry name" value="SAM-dependent_MTases_sf"/>
</dbReference>
<dbReference type="InterPro" id="IPR050210">
    <property type="entry name" value="tRNA_Adenine-N(6)_MTase"/>
</dbReference>
<name>A0A9D0Z8Z6_9FIRM</name>
<dbReference type="GO" id="GO:0032259">
    <property type="term" value="P:methylation"/>
    <property type="evidence" value="ECO:0007669"/>
    <property type="project" value="InterPro"/>
</dbReference>
<evidence type="ECO:0000313" key="3">
    <source>
        <dbReference type="Proteomes" id="UP000886887"/>
    </source>
</evidence>